<dbReference type="EMBL" id="DS999411">
    <property type="protein sequence ID" value="EED35152.1"/>
    <property type="molecule type" value="Genomic_DNA"/>
</dbReference>
<dbReference type="STRING" id="565045.NOR51B_1097"/>
<dbReference type="Pfam" id="PF07793">
    <property type="entry name" value="DUF1631"/>
    <property type="match status" value="1"/>
</dbReference>
<evidence type="ECO:0000313" key="3">
    <source>
        <dbReference type="Proteomes" id="UP000004699"/>
    </source>
</evidence>
<gene>
    <name evidence="2" type="ORF">NOR51B_1097</name>
</gene>
<feature type="compositionally biased region" description="Polar residues" evidence="1">
    <location>
        <begin position="289"/>
        <end position="298"/>
    </location>
</feature>
<sequence length="1171" mass="129889">MSENIDTTVALDPRISGLRQTIESVLTPRMRLVLEEMTEHLFNLSSSGQLESDARAECFEAFAALKNGQKLIAESVLKLLLENFNHLVSNGTQTQPSPTDPVTSELGLVDRDSFEDELAIEKLVKLGLERFSLPLEALTLRIAEIVDEDPLDIRMPIDLRAFFDAYRTAIALIDLDRDAIAHLDGSFARNLFAELGNIYGETNQYLIDANILPELESRLEREGSILERRRQSKRSRERITPKLDAGPGTQAPGYESNNAHPGSSAGTLEEQARSIAANDAHDRRHERFQTTGFSSASRSPDLPMAPETLAKGTPTSRAYLPGYGAARLGSPVTPQVLNRLYTGGYSTGQSVAPDAARLRHRAGEVADNIAQLREQGVIASESDPAMIDMLNLTADNPEEQALRESIGLVDSLYETVANALPEQTALRRKLDLIKWPLAQLSASEPHFYENPEHPARLLIDRLGEMIALSPANNPRVEKRVESVLDTINRDFNGDLSVFTSALSDITDLALQLLRQQQRNIERHVAAEEGRERRQLANQQVEQRLLDKLPELQLPESLLKFIDEVWRDHLIFLLLRDTDPTTLDRQYALLRQTADGLLSITRGQECLDENQAQGLSRQLWESLDNTQFLTGHQQALLTDIQRELTGATPVALLDSTLGVKTIYREPDFSERLATKPRLKRWVRRARGIDVGTWLSEQSDQSYQRNVQLIWRNESLTRFAFANEQGHLVFELHLLQFARQLHRRLRPLRPDQNLSFIERSVFATLEKKQTSIAAELWPVAESRSLDREQLVDAVQTNLRRARRRGASHCALVLFADAPTKTGALIEALTNAGIAVEAEGLISRRASGVIVETPDTNVLHALVGETFSSGSPTGIGLVLISSDYQSAEEIWSTAEDTAARGYSDSPNTGLVVGKVPHGEDLQIAVRSTFESLKGDLTPTFSLRRIDRLETSDLESSEPMYQVLLDGMADASSELQALSGHRSVALSIALDCVKVSNACTLAERLAAEGREVPVFHLAISSDAALHHDFLDFVLDAMSRSGIGTNRLCYEFRDSMRLRQSIQLADFTNALRSIGSLISVCNVNPSRGSTGQLQVLCPHNIVLDPSLWPPAEDNPGSPALHQVISDLHHLVGEHVILRDPSDMSQIQDIGIDFVDRTVPDEISADTLVSTMAHVKR</sequence>
<dbReference type="Gene3D" id="3.20.20.450">
    <property type="entry name" value="EAL domain"/>
    <property type="match status" value="1"/>
</dbReference>
<feature type="compositionally biased region" description="Polar residues" evidence="1">
    <location>
        <begin position="255"/>
        <end position="266"/>
    </location>
</feature>
<dbReference type="AlphaFoldDB" id="B8KR22"/>
<evidence type="ECO:0000313" key="2">
    <source>
        <dbReference type="EMBL" id="EED35152.1"/>
    </source>
</evidence>
<evidence type="ECO:0000256" key="1">
    <source>
        <dbReference type="SAM" id="MobiDB-lite"/>
    </source>
</evidence>
<protein>
    <submittedName>
        <fullName evidence="2">Uncharacterized protein</fullName>
    </submittedName>
</protein>
<dbReference type="OrthoDB" id="6188167at2"/>
<dbReference type="RefSeq" id="WP_009019898.1">
    <property type="nucleotide sequence ID" value="NZ_DS999411.1"/>
</dbReference>
<organism evidence="2 3">
    <name type="scientific">Luminiphilus syltensis NOR5-1B</name>
    <dbReference type="NCBI Taxonomy" id="565045"/>
    <lineage>
        <taxon>Bacteria</taxon>
        <taxon>Pseudomonadati</taxon>
        <taxon>Pseudomonadota</taxon>
        <taxon>Gammaproteobacteria</taxon>
        <taxon>Cellvibrionales</taxon>
        <taxon>Halieaceae</taxon>
        <taxon>Luminiphilus</taxon>
    </lineage>
</organism>
<dbReference type="InterPro" id="IPR035919">
    <property type="entry name" value="EAL_sf"/>
</dbReference>
<dbReference type="HOGENOM" id="CLU_274045_0_0_6"/>
<accession>B8KR22</accession>
<dbReference type="SUPFAM" id="SSF141868">
    <property type="entry name" value="EAL domain-like"/>
    <property type="match status" value="1"/>
</dbReference>
<dbReference type="InterPro" id="IPR012434">
    <property type="entry name" value="DUF1631"/>
</dbReference>
<name>B8KR22_9GAMM</name>
<keyword evidence="3" id="KW-1185">Reference proteome</keyword>
<proteinExistence type="predicted"/>
<reference evidence="3" key="1">
    <citation type="journal article" date="2013" name="BMC Microbiol.">
        <title>Taxonomy and evolution of bacteriochlorophyll a-containing members of the OM60/NOR5 clade of marine gammaproteobacteria: description of Luminiphilus syltensis gen. nov., sp. nov., reclassification of Haliea rubra as Pseudohaliea rubra gen. nov., comb. nov., and emendation of Chromatocurvus halotolerans.</title>
        <authorList>
            <person name="Spring S."/>
            <person name="Riedel T."/>
            <person name="Sproer C."/>
            <person name="Yan S."/>
            <person name="Harder J."/>
            <person name="Fuchs B.M."/>
        </authorList>
    </citation>
    <scope>NUCLEOTIDE SEQUENCE [LARGE SCALE GENOMIC DNA]</scope>
    <source>
        <strain evidence="3">NOR51-B</strain>
    </source>
</reference>
<dbReference type="eggNOG" id="COG2199">
    <property type="taxonomic scope" value="Bacteria"/>
</dbReference>
<feature type="compositionally biased region" description="Basic and acidic residues" evidence="1">
    <location>
        <begin position="279"/>
        <end position="288"/>
    </location>
</feature>
<dbReference type="Proteomes" id="UP000004699">
    <property type="component" value="Unassembled WGS sequence"/>
</dbReference>
<feature type="region of interest" description="Disordered" evidence="1">
    <location>
        <begin position="226"/>
        <end position="315"/>
    </location>
</feature>